<dbReference type="HAMAP" id="MF_01306_B">
    <property type="entry name" value="Ribosomal_uS4_B"/>
    <property type="match status" value="1"/>
</dbReference>
<dbReference type="Gene3D" id="1.10.1050.10">
    <property type="entry name" value="Ribosomal Protein S4 Delta 41, Chain A, domain 1"/>
    <property type="match status" value="1"/>
</dbReference>
<dbReference type="AlphaFoldDB" id="A0A9D1NB55"/>
<dbReference type="InterPro" id="IPR022801">
    <property type="entry name" value="Ribosomal_uS4"/>
</dbReference>
<evidence type="ECO:0000313" key="14">
    <source>
        <dbReference type="EMBL" id="HIU99774.1"/>
    </source>
</evidence>
<sequence length="207" mass="23460">MAKYTGPVCKLCRREGCKLFLKGDRCFSRACAMEKRPVAPGQHGAARKKSTPYSVQLREKQKAKRAYGLLEKQFHMYYEMAEKMRGVTGENMLSLIERRLDNVVYRMGIGSSRAQARQLVNHGHITVNGKKVDIASYLTKAGDVIAVKENKRANAYFTELKESKIANMPKWLTFDPATLTGSIVELPKREDVDLSIAEHMIIELYSK</sequence>
<dbReference type="GO" id="GO:0042274">
    <property type="term" value="P:ribosomal small subunit biogenesis"/>
    <property type="evidence" value="ECO:0007669"/>
    <property type="project" value="TreeGrafter"/>
</dbReference>
<dbReference type="GO" id="GO:0019843">
    <property type="term" value="F:rRNA binding"/>
    <property type="evidence" value="ECO:0007669"/>
    <property type="project" value="UniProtKB-UniRule"/>
</dbReference>
<dbReference type="InterPro" id="IPR018079">
    <property type="entry name" value="Ribosomal_uS4_CS"/>
</dbReference>
<proteinExistence type="inferred from homology"/>
<dbReference type="NCBIfam" id="TIGR01017">
    <property type="entry name" value="rpsD_bact"/>
    <property type="match status" value="1"/>
</dbReference>
<accession>A0A9D1NB55</accession>
<dbReference type="SMART" id="SM01390">
    <property type="entry name" value="Ribosomal_S4"/>
    <property type="match status" value="1"/>
</dbReference>
<dbReference type="EMBL" id="DVOH01000013">
    <property type="protein sequence ID" value="HIU99774.1"/>
    <property type="molecule type" value="Genomic_DNA"/>
</dbReference>
<dbReference type="InterPro" id="IPR002942">
    <property type="entry name" value="S4_RNA-bd"/>
</dbReference>
<comment type="function">
    <text evidence="1 10">With S5 and S12 plays an important role in translational accuracy.</text>
</comment>
<dbReference type="NCBIfam" id="NF003717">
    <property type="entry name" value="PRK05327.1"/>
    <property type="match status" value="1"/>
</dbReference>
<dbReference type="GO" id="GO:0003735">
    <property type="term" value="F:structural constituent of ribosome"/>
    <property type="evidence" value="ECO:0007669"/>
    <property type="project" value="InterPro"/>
</dbReference>
<evidence type="ECO:0000256" key="3">
    <source>
        <dbReference type="ARBA" id="ARBA00007465"/>
    </source>
</evidence>
<evidence type="ECO:0000256" key="4">
    <source>
        <dbReference type="ARBA" id="ARBA00022730"/>
    </source>
</evidence>
<dbReference type="PROSITE" id="PS00632">
    <property type="entry name" value="RIBOSOMAL_S4"/>
    <property type="match status" value="1"/>
</dbReference>
<evidence type="ECO:0000256" key="8">
    <source>
        <dbReference type="ARBA" id="ARBA00025813"/>
    </source>
</evidence>
<comment type="function">
    <text evidence="2 10">One of the primary rRNA binding proteins, it binds directly to 16S rRNA where it nucleates assembly of the body of the 30S subunit.</text>
</comment>
<evidence type="ECO:0000256" key="7">
    <source>
        <dbReference type="ARBA" id="ARBA00023274"/>
    </source>
</evidence>
<gene>
    <name evidence="10 14" type="primary">rpsD</name>
    <name evidence="14" type="ORF">IAB14_01510</name>
</gene>
<evidence type="ECO:0000256" key="1">
    <source>
        <dbReference type="ARBA" id="ARBA00003004"/>
    </source>
</evidence>
<dbReference type="FunFam" id="3.10.290.10:FF:000001">
    <property type="entry name" value="30S ribosomal protein S4"/>
    <property type="match status" value="1"/>
</dbReference>
<evidence type="ECO:0000256" key="10">
    <source>
        <dbReference type="HAMAP-Rule" id="MF_01306"/>
    </source>
</evidence>
<keyword evidence="6 10" id="KW-0689">Ribosomal protein</keyword>
<feature type="domain" description="RNA-binding S4" evidence="12">
    <location>
        <begin position="98"/>
        <end position="158"/>
    </location>
</feature>
<dbReference type="PROSITE" id="PS50889">
    <property type="entry name" value="S4"/>
    <property type="match status" value="1"/>
</dbReference>
<protein>
    <recommendedName>
        <fullName evidence="9 10">Small ribosomal subunit protein uS4</fullName>
    </recommendedName>
</protein>
<dbReference type="InterPro" id="IPR001912">
    <property type="entry name" value="Ribosomal_uS4_N"/>
</dbReference>
<dbReference type="Pfam" id="PF01479">
    <property type="entry name" value="S4"/>
    <property type="match status" value="1"/>
</dbReference>
<dbReference type="GO" id="GO:0006412">
    <property type="term" value="P:translation"/>
    <property type="evidence" value="ECO:0007669"/>
    <property type="project" value="UniProtKB-UniRule"/>
</dbReference>
<reference evidence="14" key="1">
    <citation type="submission" date="2020-10" db="EMBL/GenBank/DDBJ databases">
        <authorList>
            <person name="Gilroy R."/>
        </authorList>
    </citation>
    <scope>NUCLEOTIDE SEQUENCE</scope>
    <source>
        <strain evidence="14">23406</strain>
    </source>
</reference>
<dbReference type="CDD" id="cd00165">
    <property type="entry name" value="S4"/>
    <property type="match status" value="1"/>
</dbReference>
<keyword evidence="5 10" id="KW-0694">RNA-binding</keyword>
<dbReference type="Pfam" id="PF00163">
    <property type="entry name" value="Ribosomal_S4"/>
    <property type="match status" value="1"/>
</dbReference>
<evidence type="ECO:0000256" key="9">
    <source>
        <dbReference type="ARBA" id="ARBA00035254"/>
    </source>
</evidence>
<evidence type="ECO:0000256" key="11">
    <source>
        <dbReference type="RuleBase" id="RU003699"/>
    </source>
</evidence>
<comment type="similarity">
    <text evidence="3 10 11">Belongs to the universal ribosomal protein uS4 family.</text>
</comment>
<dbReference type="Gene3D" id="3.10.290.10">
    <property type="entry name" value="RNA-binding S4 domain"/>
    <property type="match status" value="1"/>
</dbReference>
<reference evidence="14" key="2">
    <citation type="journal article" date="2021" name="PeerJ">
        <title>Extensive microbial diversity within the chicken gut microbiome revealed by metagenomics and culture.</title>
        <authorList>
            <person name="Gilroy R."/>
            <person name="Ravi A."/>
            <person name="Getino M."/>
            <person name="Pursley I."/>
            <person name="Horton D.L."/>
            <person name="Alikhan N.F."/>
            <person name="Baker D."/>
            <person name="Gharbi K."/>
            <person name="Hall N."/>
            <person name="Watson M."/>
            <person name="Adriaenssens E.M."/>
            <person name="Foster-Nyarko E."/>
            <person name="Jarju S."/>
            <person name="Secka A."/>
            <person name="Antonio M."/>
            <person name="Oren A."/>
            <person name="Chaudhuri R.R."/>
            <person name="La Ragione R."/>
            <person name="Hildebrand F."/>
            <person name="Pallen M.J."/>
        </authorList>
    </citation>
    <scope>NUCLEOTIDE SEQUENCE</scope>
    <source>
        <strain evidence="14">23406</strain>
    </source>
</reference>
<comment type="caution">
    <text evidence="14">The sequence shown here is derived from an EMBL/GenBank/DDBJ whole genome shotgun (WGS) entry which is preliminary data.</text>
</comment>
<dbReference type="InterPro" id="IPR005709">
    <property type="entry name" value="Ribosomal_uS4_bac-type"/>
</dbReference>
<dbReference type="InterPro" id="IPR036986">
    <property type="entry name" value="S4_RNA-bd_sf"/>
</dbReference>
<dbReference type="PANTHER" id="PTHR11831:SF4">
    <property type="entry name" value="SMALL RIBOSOMAL SUBUNIT PROTEIN US4M"/>
    <property type="match status" value="1"/>
</dbReference>
<evidence type="ECO:0000256" key="6">
    <source>
        <dbReference type="ARBA" id="ARBA00022980"/>
    </source>
</evidence>
<dbReference type="PANTHER" id="PTHR11831">
    <property type="entry name" value="30S 40S RIBOSOMAL PROTEIN"/>
    <property type="match status" value="1"/>
</dbReference>
<evidence type="ECO:0000259" key="12">
    <source>
        <dbReference type="SMART" id="SM00363"/>
    </source>
</evidence>
<organism evidence="14 15">
    <name type="scientific">Candidatus Stercoripulliclostridium merdipullorum</name>
    <dbReference type="NCBI Taxonomy" id="2840952"/>
    <lineage>
        <taxon>Bacteria</taxon>
        <taxon>Bacillati</taxon>
        <taxon>Bacillota</taxon>
        <taxon>Clostridia</taxon>
        <taxon>Eubacteriales</taxon>
        <taxon>Candidatus Stercoripulliclostridium</taxon>
    </lineage>
</organism>
<evidence type="ECO:0000256" key="2">
    <source>
        <dbReference type="ARBA" id="ARBA00003866"/>
    </source>
</evidence>
<feature type="domain" description="Small ribosomal subunit protein uS4 N-terminal" evidence="13">
    <location>
        <begin position="3"/>
        <end position="97"/>
    </location>
</feature>
<name>A0A9D1NB55_9FIRM</name>
<comment type="subunit">
    <text evidence="8 10">Part of the 30S ribosomal subunit. Contacts protein S5. The interaction surface between S4 and S5 is involved in control of translational fidelity.</text>
</comment>
<dbReference type="GO" id="GO:0015935">
    <property type="term" value="C:small ribosomal subunit"/>
    <property type="evidence" value="ECO:0007669"/>
    <property type="project" value="InterPro"/>
</dbReference>
<evidence type="ECO:0000313" key="15">
    <source>
        <dbReference type="Proteomes" id="UP000886891"/>
    </source>
</evidence>
<dbReference type="SMART" id="SM00363">
    <property type="entry name" value="S4"/>
    <property type="match status" value="1"/>
</dbReference>
<dbReference type="FunFam" id="1.10.1050.10:FF:000001">
    <property type="entry name" value="30S ribosomal protein S4"/>
    <property type="match status" value="1"/>
</dbReference>
<evidence type="ECO:0000256" key="5">
    <source>
        <dbReference type="ARBA" id="ARBA00022884"/>
    </source>
</evidence>
<dbReference type="SUPFAM" id="SSF55174">
    <property type="entry name" value="Alpha-L RNA-binding motif"/>
    <property type="match status" value="1"/>
</dbReference>
<evidence type="ECO:0000259" key="13">
    <source>
        <dbReference type="SMART" id="SM01390"/>
    </source>
</evidence>
<dbReference type="Proteomes" id="UP000886891">
    <property type="component" value="Unassembled WGS sequence"/>
</dbReference>
<keyword evidence="7 10" id="KW-0687">Ribonucleoprotein</keyword>
<keyword evidence="4 10" id="KW-0699">rRNA-binding</keyword>